<evidence type="ECO:0000313" key="2">
    <source>
        <dbReference type="Proteomes" id="UP000000254"/>
    </source>
</evidence>
<dbReference type="PANTHER" id="PTHR34237">
    <property type="entry name" value="PAREP8-RELATED"/>
    <property type="match status" value="1"/>
</dbReference>
<protein>
    <submittedName>
        <fullName evidence="1">PaREP1/PaREP8 domain containing family protein</fullName>
    </submittedName>
</protein>
<dbReference type="Proteomes" id="UP000000254">
    <property type="component" value="Chromosome"/>
</dbReference>
<accession>A3DPQ1</accession>
<dbReference type="GeneID" id="4908101"/>
<dbReference type="eggNOG" id="arCOG03722">
    <property type="taxonomic scope" value="Archaea"/>
</dbReference>
<dbReference type="Pfam" id="PF05942">
    <property type="entry name" value="PaREP1"/>
    <property type="match status" value="1"/>
</dbReference>
<dbReference type="RefSeq" id="WP_011839805.1">
    <property type="nucleotide sequence ID" value="NC_009033.1"/>
</dbReference>
<reference evidence="2" key="1">
    <citation type="journal article" date="2009" name="BMC Genomics">
        <title>The complete genome sequence of Staphylothermus marinus reveals differences in sulfur metabolism among heterotrophic Crenarchaeota.</title>
        <authorList>
            <person name="Anderson I.J."/>
            <person name="Dharmarajan L."/>
            <person name="Rodriguez J."/>
            <person name="Hooper S."/>
            <person name="Porat I."/>
            <person name="Ulrich L.E."/>
            <person name="Elkins J.G."/>
            <person name="Mavromatis K."/>
            <person name="Sun H."/>
            <person name="Land M."/>
            <person name="Lapidus A."/>
            <person name="Lucas S."/>
            <person name="Barry K."/>
            <person name="Huber H."/>
            <person name="Zhulin I.B."/>
            <person name="Whitman W.B."/>
            <person name="Mukhopadhyay B."/>
            <person name="Woese C."/>
            <person name="Bristow J."/>
            <person name="Kyrpides N."/>
        </authorList>
    </citation>
    <scope>NUCLEOTIDE SEQUENCE [LARGE SCALE GENOMIC DNA]</scope>
    <source>
        <strain evidence="2">ATCC 43588 / DSM 3639 / JCM 9404 / F1</strain>
    </source>
</reference>
<evidence type="ECO:0000313" key="1">
    <source>
        <dbReference type="EMBL" id="ABN70611.1"/>
    </source>
</evidence>
<dbReference type="STRING" id="399550.Smar_1522"/>
<dbReference type="OrthoDB" id="15283at2157"/>
<dbReference type="PANTHER" id="PTHR34237:SF1">
    <property type="entry name" value="PAREP8"/>
    <property type="match status" value="1"/>
</dbReference>
<proteinExistence type="predicted"/>
<dbReference type="EMBL" id="CP000575">
    <property type="protein sequence ID" value="ABN70611.1"/>
    <property type="molecule type" value="Genomic_DNA"/>
</dbReference>
<name>A3DPQ1_STAMF</name>
<gene>
    <name evidence="1" type="ordered locus">Smar_1522</name>
</gene>
<dbReference type="InterPro" id="IPR010268">
    <property type="entry name" value="PaREP1"/>
</dbReference>
<organism evidence="1 2">
    <name type="scientific">Staphylothermus marinus (strain ATCC 43588 / DSM 3639 / JCM 9404 / F1)</name>
    <dbReference type="NCBI Taxonomy" id="399550"/>
    <lineage>
        <taxon>Archaea</taxon>
        <taxon>Thermoproteota</taxon>
        <taxon>Thermoprotei</taxon>
        <taxon>Desulfurococcales</taxon>
        <taxon>Desulfurococcaceae</taxon>
        <taxon>Staphylothermus</taxon>
    </lineage>
</organism>
<dbReference type="Gene3D" id="1.20.120.330">
    <property type="entry name" value="Nucleotidyltransferases domain 2"/>
    <property type="match status" value="1"/>
</dbReference>
<reference evidence="1 2" key="2">
    <citation type="journal article" date="2009" name="Stand. Genomic Sci.">
        <title>Complete genome sequence of Staphylothermus marinus Stetter and Fiala 1986 type strain F1.</title>
        <authorList>
            <person name="Anderson I.J."/>
            <person name="Sun H."/>
            <person name="Lapidus A."/>
            <person name="Copeland A."/>
            <person name="Glavina Del Rio T."/>
            <person name="Tice H."/>
            <person name="Dalin E."/>
            <person name="Lucas S."/>
            <person name="Barry K."/>
            <person name="Land M."/>
            <person name="Richardson P."/>
            <person name="Huber H."/>
            <person name="Kyrpides N.C."/>
        </authorList>
    </citation>
    <scope>NUCLEOTIDE SEQUENCE [LARGE SCALE GENOMIC DNA]</scope>
    <source>
        <strain evidence="2">ATCC 43588 / DSM 3639 / JCM 9404 / F1</strain>
    </source>
</reference>
<dbReference type="AlphaFoldDB" id="A3DPQ1"/>
<dbReference type="KEGG" id="smr:Smar_1522"/>
<sequence length="172" mass="19681">MSVVIIIPRRVAEHARREAEKKGMTLEEYIIELLSHNLDPMDKAIEYVEAAQELLREAVEELGKGNLRQASEKLWGATALTVKAYALHRDGKQLRSHGELWEYKDKLVIELGEWVYDAWMAANGMHTCFYEGWCSARDVEIAIKHIEKLVNAVKETMNKTRHSTSSRNQGTS</sequence>
<keyword evidence="2" id="KW-1185">Reference proteome</keyword>
<dbReference type="HOGENOM" id="CLU_115256_4_0_2"/>